<sequence length="159" mass="18605">MPEKAKLNDMIEYLVSNFSGNALTRTKLVKLLYLADRESYIDRDRQISNIKYIKYHYGPYSEDIVDTLQEMDGDEIRELSGRSKNGTYYRYEANSDYEGSSLTREERAMLKRVLREYENTQTKQLVETVYDLDDLDSVDKYTPLLQDTTVNAGRRAINV</sequence>
<gene>
    <name evidence="2" type="ORF">BDK61_0800</name>
</gene>
<evidence type="ECO:0000259" key="1">
    <source>
        <dbReference type="Pfam" id="PF13274"/>
    </source>
</evidence>
<dbReference type="InterPro" id="IPR025272">
    <property type="entry name" value="SocA_Panacea"/>
</dbReference>
<comment type="caution">
    <text evidence="2">The sequence shown here is derived from an EMBL/GenBank/DDBJ whole genome shotgun (WGS) entry which is preliminary data.</text>
</comment>
<feature type="domain" description="Antitoxin SocA-like Panacea" evidence="1">
    <location>
        <begin position="28"/>
        <end position="131"/>
    </location>
</feature>
<dbReference type="RefSeq" id="WP_121302352.1">
    <property type="nucleotide sequence ID" value="NZ_RBWW01000001.1"/>
</dbReference>
<evidence type="ECO:0000313" key="3">
    <source>
        <dbReference type="Proteomes" id="UP000268233"/>
    </source>
</evidence>
<name>A0A495R317_9EURY</name>
<protein>
    <submittedName>
        <fullName evidence="2">Uncharacterized protein DUF4065</fullName>
    </submittedName>
</protein>
<evidence type="ECO:0000313" key="2">
    <source>
        <dbReference type="EMBL" id="RKS81514.1"/>
    </source>
</evidence>
<accession>A0A495R317</accession>
<organism evidence="2 3">
    <name type="scientific">Haloarcula quadrata</name>
    <dbReference type="NCBI Taxonomy" id="182779"/>
    <lineage>
        <taxon>Archaea</taxon>
        <taxon>Methanobacteriati</taxon>
        <taxon>Methanobacteriota</taxon>
        <taxon>Stenosarchaea group</taxon>
        <taxon>Halobacteria</taxon>
        <taxon>Halobacteriales</taxon>
        <taxon>Haloarculaceae</taxon>
        <taxon>Haloarcula</taxon>
    </lineage>
</organism>
<dbReference type="AlphaFoldDB" id="A0A495R317"/>
<keyword evidence="3" id="KW-1185">Reference proteome</keyword>
<dbReference type="Proteomes" id="UP000268233">
    <property type="component" value="Unassembled WGS sequence"/>
</dbReference>
<dbReference type="Pfam" id="PF13274">
    <property type="entry name" value="SocA_Panacea"/>
    <property type="match status" value="1"/>
</dbReference>
<proteinExistence type="predicted"/>
<reference evidence="2 3" key="1">
    <citation type="submission" date="2018-10" db="EMBL/GenBank/DDBJ databases">
        <title>Genomic Encyclopedia of Archaeal and Bacterial Type Strains, Phase II (KMG-II): from individual species to whole genera.</title>
        <authorList>
            <person name="Goeker M."/>
        </authorList>
    </citation>
    <scope>NUCLEOTIDE SEQUENCE [LARGE SCALE GENOMIC DNA]</scope>
    <source>
        <strain evidence="2 3">DSM 11927</strain>
    </source>
</reference>
<dbReference type="EMBL" id="RBWW01000001">
    <property type="protein sequence ID" value="RKS81514.1"/>
    <property type="molecule type" value="Genomic_DNA"/>
</dbReference>